<name>A0A7J7EQS2_DICBM</name>
<gene>
    <name evidence="1" type="ORF">HPG69_019819</name>
</gene>
<comment type="caution">
    <text evidence="1">The sequence shown here is derived from an EMBL/GenBank/DDBJ whole genome shotgun (WGS) entry which is preliminary data.</text>
</comment>
<dbReference type="EMBL" id="JACDTQ010002496">
    <property type="protein sequence ID" value="KAF5918013.1"/>
    <property type="molecule type" value="Genomic_DNA"/>
</dbReference>
<protein>
    <submittedName>
        <fullName evidence="1">Uncharacterized protein</fullName>
    </submittedName>
</protein>
<dbReference type="AlphaFoldDB" id="A0A7J7EQS2"/>
<reference evidence="1 2" key="1">
    <citation type="journal article" date="2020" name="Mol. Biol. Evol.">
        <title>Interspecific Gene Flow and the Evolution of Specialization in Black and White Rhinoceros.</title>
        <authorList>
            <person name="Moodley Y."/>
            <person name="Westbury M.V."/>
            <person name="Russo I.M."/>
            <person name="Gopalakrishnan S."/>
            <person name="Rakotoarivelo A."/>
            <person name="Olsen R.A."/>
            <person name="Prost S."/>
            <person name="Tunstall T."/>
            <person name="Ryder O.A."/>
            <person name="Dalen L."/>
            <person name="Bruford M.W."/>
        </authorList>
    </citation>
    <scope>NUCLEOTIDE SEQUENCE [LARGE SCALE GENOMIC DNA]</scope>
    <source>
        <strain evidence="1">SBR-YM</strain>
        <tissue evidence="1">Skin</tissue>
    </source>
</reference>
<organism evidence="1 2">
    <name type="scientific">Diceros bicornis minor</name>
    <name type="common">South-central black rhinoceros</name>
    <dbReference type="NCBI Taxonomy" id="77932"/>
    <lineage>
        <taxon>Eukaryota</taxon>
        <taxon>Metazoa</taxon>
        <taxon>Chordata</taxon>
        <taxon>Craniata</taxon>
        <taxon>Vertebrata</taxon>
        <taxon>Euteleostomi</taxon>
        <taxon>Mammalia</taxon>
        <taxon>Eutheria</taxon>
        <taxon>Laurasiatheria</taxon>
        <taxon>Perissodactyla</taxon>
        <taxon>Rhinocerotidae</taxon>
        <taxon>Diceros</taxon>
    </lineage>
</organism>
<sequence>MEFKAVLHVQYLPYLPSSNLPQAILSSNDETIDFSWELRPFYNEEKCNVRLLFLNPLSFANSGLMDPKPVAELSSVDNFLLTVLLRHIFCCFSIMASSLVCILKSLMKIKLSRSPRTNFSMMPDKYVLNKCLTINKETRSSNDVKDEDKATITRLLAVPVSQVDLKGMERMWSLTRNQELLSRVNDILQNQNIIHKDTFQLLHSETSSKVEGMDIGHGIFCGKKILHSSFNHPIFTRQRDF</sequence>
<evidence type="ECO:0000313" key="2">
    <source>
        <dbReference type="Proteomes" id="UP000551758"/>
    </source>
</evidence>
<evidence type="ECO:0000313" key="1">
    <source>
        <dbReference type="EMBL" id="KAF5918013.1"/>
    </source>
</evidence>
<dbReference type="Proteomes" id="UP000551758">
    <property type="component" value="Unassembled WGS sequence"/>
</dbReference>
<accession>A0A7J7EQS2</accession>
<proteinExistence type="predicted"/>
<keyword evidence="2" id="KW-1185">Reference proteome</keyword>